<dbReference type="InterPro" id="IPR005496">
    <property type="entry name" value="Integral_membrane_TerC"/>
</dbReference>
<keyword evidence="3 6" id="KW-0812">Transmembrane</keyword>
<feature type="transmembrane region" description="Helical" evidence="6">
    <location>
        <begin position="244"/>
        <end position="265"/>
    </location>
</feature>
<evidence type="ECO:0000256" key="1">
    <source>
        <dbReference type="ARBA" id="ARBA00004141"/>
    </source>
</evidence>
<dbReference type="NCBIfam" id="TIGR03718">
    <property type="entry name" value="R_switched_Alx"/>
    <property type="match status" value="1"/>
</dbReference>
<dbReference type="Proteomes" id="UP000297453">
    <property type="component" value="Unassembled WGS sequence"/>
</dbReference>
<sequence length="331" mass="38120">MISFSQKDSTLFLIFSVLVGLLIYLDLFVLNKKAHKLSLRESGYWTLFWVTLAFSFSMLVYIFHQDPNQPELAKEKTLEFLAGYLLEYSLSVDNLFVFIMIFSKFRITAQHQPMILKWGIIGALIFRAIMIFSGAELVSRFEWILYLFGLLLLYSAWKMFFHSEEEDEFDPEKMKLLTYAKKVLPMTHTFHPEKFMVKEHGKKVFTSTFLILIVVEFSDILFAVDSIPAIFSITQDSFIIYTSNVFAILGLRSLFFLLGGVMELFVHLKKGVALLLAFVGVKLLLPSFSGYLFGRVIHVSIELSLIVILATLVISILVSLPHYIKTKKERP</sequence>
<accession>A0A4R9FY56</accession>
<evidence type="ECO:0000256" key="3">
    <source>
        <dbReference type="ARBA" id="ARBA00022692"/>
    </source>
</evidence>
<evidence type="ECO:0000256" key="6">
    <source>
        <dbReference type="SAM" id="Phobius"/>
    </source>
</evidence>
<dbReference type="RefSeq" id="WP_135587689.1">
    <property type="nucleotide sequence ID" value="NZ_RQEP01000012.1"/>
</dbReference>
<keyword evidence="8" id="KW-1185">Reference proteome</keyword>
<keyword evidence="4 6" id="KW-1133">Transmembrane helix</keyword>
<feature type="transmembrane region" description="Helical" evidence="6">
    <location>
        <begin position="42"/>
        <end position="64"/>
    </location>
</feature>
<gene>
    <name evidence="7" type="ORF">EHO59_10520</name>
</gene>
<dbReference type="OrthoDB" id="9783692at2"/>
<dbReference type="EMBL" id="RQEP01000012">
    <property type="protein sequence ID" value="TGK03952.1"/>
    <property type="molecule type" value="Genomic_DNA"/>
</dbReference>
<feature type="transmembrane region" description="Helical" evidence="6">
    <location>
        <begin position="12"/>
        <end position="30"/>
    </location>
</feature>
<comment type="similarity">
    <text evidence="2">Belongs to the TerC family.</text>
</comment>
<dbReference type="PANTHER" id="PTHR30238">
    <property type="entry name" value="MEMBRANE BOUND PREDICTED REDOX MODULATOR"/>
    <property type="match status" value="1"/>
</dbReference>
<name>A0A4R9FY56_9LEPT</name>
<feature type="transmembrane region" description="Helical" evidence="6">
    <location>
        <begin position="143"/>
        <end position="161"/>
    </location>
</feature>
<organism evidence="7 8">
    <name type="scientific">Leptospira semungkisensis</name>
    <dbReference type="NCBI Taxonomy" id="2484985"/>
    <lineage>
        <taxon>Bacteria</taxon>
        <taxon>Pseudomonadati</taxon>
        <taxon>Spirochaetota</taxon>
        <taxon>Spirochaetia</taxon>
        <taxon>Leptospirales</taxon>
        <taxon>Leptospiraceae</taxon>
        <taxon>Leptospira</taxon>
    </lineage>
</organism>
<evidence type="ECO:0000256" key="4">
    <source>
        <dbReference type="ARBA" id="ARBA00022989"/>
    </source>
</evidence>
<feature type="transmembrane region" description="Helical" evidence="6">
    <location>
        <begin position="204"/>
        <end position="224"/>
    </location>
</feature>
<reference evidence="7" key="1">
    <citation type="journal article" date="2019" name="PLoS Negl. Trop. Dis.">
        <title>Revisiting the worldwide diversity of Leptospira species in the environment.</title>
        <authorList>
            <person name="Vincent A.T."/>
            <person name="Schiettekatte O."/>
            <person name="Bourhy P."/>
            <person name="Veyrier F.J."/>
            <person name="Picardeau M."/>
        </authorList>
    </citation>
    <scope>NUCLEOTIDE SEQUENCE [LARGE SCALE GENOMIC DNA]</scope>
    <source>
        <strain evidence="7">SSS9</strain>
    </source>
</reference>
<keyword evidence="5 6" id="KW-0472">Membrane</keyword>
<evidence type="ECO:0000256" key="2">
    <source>
        <dbReference type="ARBA" id="ARBA00007511"/>
    </source>
</evidence>
<feature type="transmembrane region" description="Helical" evidence="6">
    <location>
        <begin position="305"/>
        <end position="324"/>
    </location>
</feature>
<dbReference type="Pfam" id="PF03741">
    <property type="entry name" value="TerC"/>
    <property type="match status" value="1"/>
</dbReference>
<feature type="transmembrane region" description="Helical" evidence="6">
    <location>
        <begin position="115"/>
        <end position="137"/>
    </location>
</feature>
<dbReference type="InterPro" id="IPR022369">
    <property type="entry name" value="Integral_membrane_TerC_rswitch"/>
</dbReference>
<evidence type="ECO:0000313" key="8">
    <source>
        <dbReference type="Proteomes" id="UP000297453"/>
    </source>
</evidence>
<proteinExistence type="inferred from homology"/>
<protein>
    <submittedName>
        <fullName evidence="7">TerC family protein</fullName>
    </submittedName>
</protein>
<dbReference type="PANTHER" id="PTHR30238:SF0">
    <property type="entry name" value="THYLAKOID MEMBRANE PROTEIN TERC, CHLOROPLASTIC"/>
    <property type="match status" value="1"/>
</dbReference>
<dbReference type="GO" id="GO:0016020">
    <property type="term" value="C:membrane"/>
    <property type="evidence" value="ECO:0007669"/>
    <property type="project" value="UniProtKB-SubCell"/>
</dbReference>
<feature type="transmembrane region" description="Helical" evidence="6">
    <location>
        <begin position="84"/>
        <end position="103"/>
    </location>
</feature>
<comment type="caution">
    <text evidence="7">The sequence shown here is derived from an EMBL/GenBank/DDBJ whole genome shotgun (WGS) entry which is preliminary data.</text>
</comment>
<feature type="transmembrane region" description="Helical" evidence="6">
    <location>
        <begin position="272"/>
        <end position="293"/>
    </location>
</feature>
<dbReference type="AlphaFoldDB" id="A0A4R9FY56"/>
<evidence type="ECO:0000313" key="7">
    <source>
        <dbReference type="EMBL" id="TGK03952.1"/>
    </source>
</evidence>
<comment type="subcellular location">
    <subcellularLocation>
        <location evidence="1">Membrane</location>
        <topology evidence="1">Multi-pass membrane protein</topology>
    </subcellularLocation>
</comment>
<evidence type="ECO:0000256" key="5">
    <source>
        <dbReference type="ARBA" id="ARBA00023136"/>
    </source>
</evidence>